<sequence length="75" mass="8841">MNCSDFYKTERVQDLQTKAMRRFLDMLIKEYGGLPANAAADFQTGYRKGFMAECKKKKKEDKQKNSKPKSKTRRR</sequence>
<evidence type="ECO:0000256" key="1">
    <source>
        <dbReference type="SAM" id="MobiDB-lite"/>
    </source>
</evidence>
<organism evidence="2">
    <name type="scientific">viral metagenome</name>
    <dbReference type="NCBI Taxonomy" id="1070528"/>
    <lineage>
        <taxon>unclassified sequences</taxon>
        <taxon>metagenomes</taxon>
        <taxon>organismal metagenomes</taxon>
    </lineage>
</organism>
<evidence type="ECO:0000313" key="2">
    <source>
        <dbReference type="EMBL" id="QHS78934.1"/>
    </source>
</evidence>
<reference evidence="2" key="1">
    <citation type="journal article" date="2020" name="Nature">
        <title>Giant virus diversity and host interactions through global metagenomics.</title>
        <authorList>
            <person name="Schulz F."/>
            <person name="Roux S."/>
            <person name="Paez-Espino D."/>
            <person name="Jungbluth S."/>
            <person name="Walsh D.A."/>
            <person name="Denef V.J."/>
            <person name="McMahon K.D."/>
            <person name="Konstantinidis K.T."/>
            <person name="Eloe-Fadrosh E.A."/>
            <person name="Kyrpides N.C."/>
            <person name="Woyke T."/>
        </authorList>
    </citation>
    <scope>NUCLEOTIDE SEQUENCE</scope>
    <source>
        <strain evidence="2">GVMAG-S-1035118-87</strain>
    </source>
</reference>
<protein>
    <submittedName>
        <fullName evidence="2">Uncharacterized protein</fullName>
    </submittedName>
</protein>
<dbReference type="EMBL" id="MN740625">
    <property type="protein sequence ID" value="QHS78934.1"/>
    <property type="molecule type" value="Genomic_DNA"/>
</dbReference>
<dbReference type="AlphaFoldDB" id="A0A6C0AGL0"/>
<proteinExistence type="predicted"/>
<feature type="region of interest" description="Disordered" evidence="1">
    <location>
        <begin position="54"/>
        <end position="75"/>
    </location>
</feature>
<name>A0A6C0AGL0_9ZZZZ</name>
<accession>A0A6C0AGL0</accession>
<feature type="compositionally biased region" description="Basic residues" evidence="1">
    <location>
        <begin position="55"/>
        <end position="75"/>
    </location>
</feature>